<sequence length="192" mass="20709">MDDDARLLGAALWRADWLDAREYAEAAAAPGGERLTGVVLLPIGGRPGRIGYRVETGPDGTTRSASVEISSGGEPWRLELRADGAGGWIRDGLPAPELTGCADVDLGFSPVTNTLPIRRLSGAAEGEEHPVAAAWLRYPELVVERLDQTYTRLGPETWRYRAPSLAFEALLATDPVGLVRRYGELWGRVDGS</sequence>
<evidence type="ECO:0000313" key="1">
    <source>
        <dbReference type="EMBL" id="PRY01887.1"/>
    </source>
</evidence>
<dbReference type="RefSeq" id="WP_106238384.1">
    <property type="nucleotide sequence ID" value="NZ_PVZC01000001.1"/>
</dbReference>
<evidence type="ECO:0008006" key="3">
    <source>
        <dbReference type="Google" id="ProtNLM"/>
    </source>
</evidence>
<dbReference type="Proteomes" id="UP000237846">
    <property type="component" value="Unassembled WGS sequence"/>
</dbReference>
<dbReference type="InterPro" id="IPR009467">
    <property type="entry name" value="Glycolipid-bd_prot_put"/>
</dbReference>
<name>A0A2T0QD79_9ACTN</name>
<dbReference type="Pfam" id="PF06475">
    <property type="entry name" value="Glycolipid_bind"/>
    <property type="match status" value="1"/>
</dbReference>
<reference evidence="1 2" key="1">
    <citation type="submission" date="2018-03" db="EMBL/GenBank/DDBJ databases">
        <title>Genomic Encyclopedia of Archaeal and Bacterial Type Strains, Phase II (KMG-II): from individual species to whole genera.</title>
        <authorList>
            <person name="Goeker M."/>
        </authorList>
    </citation>
    <scope>NUCLEOTIDE SEQUENCE [LARGE SCALE GENOMIC DNA]</scope>
    <source>
        <strain evidence="1 2">DSM 45601</strain>
    </source>
</reference>
<keyword evidence="2" id="KW-1185">Reference proteome</keyword>
<accession>A0A2T0QD79</accession>
<dbReference type="AlphaFoldDB" id="A0A2T0QD79"/>
<comment type="caution">
    <text evidence="1">The sequence shown here is derived from an EMBL/GenBank/DDBJ whole genome shotgun (WGS) entry which is preliminary data.</text>
</comment>
<dbReference type="SUPFAM" id="SSF159275">
    <property type="entry name" value="PA1994-like"/>
    <property type="match status" value="1"/>
</dbReference>
<dbReference type="EMBL" id="PVZC01000001">
    <property type="protein sequence ID" value="PRY01887.1"/>
    <property type="molecule type" value="Genomic_DNA"/>
</dbReference>
<evidence type="ECO:0000313" key="2">
    <source>
        <dbReference type="Proteomes" id="UP000237846"/>
    </source>
</evidence>
<gene>
    <name evidence="1" type="ORF">CLV72_101485</name>
</gene>
<protein>
    <recommendedName>
        <fullName evidence="3">Glycolipid-binding protein</fullName>
    </recommendedName>
</protein>
<organism evidence="1 2">
    <name type="scientific">Allonocardiopsis opalescens</name>
    <dbReference type="NCBI Taxonomy" id="1144618"/>
    <lineage>
        <taxon>Bacteria</taxon>
        <taxon>Bacillati</taxon>
        <taxon>Actinomycetota</taxon>
        <taxon>Actinomycetes</taxon>
        <taxon>Streptosporangiales</taxon>
        <taxon>Allonocardiopsis</taxon>
    </lineage>
</organism>
<proteinExistence type="predicted"/>
<dbReference type="OrthoDB" id="7347529at2"/>